<dbReference type="AlphaFoldDB" id="A0A0A3INT7"/>
<protein>
    <recommendedName>
        <fullName evidence="3">YviE</fullName>
    </recommendedName>
</protein>
<dbReference type="STRING" id="1384057.CD33_06430"/>
<evidence type="ECO:0000313" key="2">
    <source>
        <dbReference type="Proteomes" id="UP000030408"/>
    </source>
</evidence>
<reference evidence="1 2" key="1">
    <citation type="submission" date="2014-02" db="EMBL/GenBank/DDBJ databases">
        <title>Draft genome sequence of Lysinibacillus sinduriensis JCM 15800.</title>
        <authorList>
            <person name="Zhang F."/>
            <person name="Wang G."/>
            <person name="Zhang L."/>
        </authorList>
    </citation>
    <scope>NUCLEOTIDE SEQUENCE [LARGE SCALE GENOMIC DNA]</scope>
    <source>
        <strain evidence="1 2">JCM 15800</strain>
    </source>
</reference>
<dbReference type="RefSeq" id="WP_036199106.1">
    <property type="nucleotide sequence ID" value="NZ_AVCY01000011.1"/>
</dbReference>
<evidence type="ECO:0008006" key="3">
    <source>
        <dbReference type="Google" id="ProtNLM"/>
    </source>
</evidence>
<dbReference type="EMBL" id="JPVO01000045">
    <property type="protein sequence ID" value="KGR76502.1"/>
    <property type="molecule type" value="Genomic_DNA"/>
</dbReference>
<evidence type="ECO:0000313" key="1">
    <source>
        <dbReference type="EMBL" id="KGR76502.1"/>
    </source>
</evidence>
<sequence length="187" mass="20925">MNFPKLQITKTDTQLNMQIHDPIQKISQPKAKQTIEQPAGKLDINVAEGKLSIDQSQAWRDLGLLTPKESVQKYVADGRQAVLKGISKTVQEGRQLMLNSGNGQRGSIVASMAKQNHGPHRVPMNIKFIPSVGSVKIDYTPAKVDVNYTPRKPEIDVQVNRPIHDYQQGKVTHEVVQRPSIEIDFIE</sequence>
<comment type="caution">
    <text evidence="1">The sequence shown here is derived from an EMBL/GenBank/DDBJ whole genome shotgun (WGS) entry which is preliminary data.</text>
</comment>
<gene>
    <name evidence="1" type="ORF">CD33_06430</name>
</gene>
<accession>A0A0A3INT7</accession>
<organism evidence="1 2">
    <name type="scientific">Ureibacillus sinduriensis BLB-1 = JCM 15800</name>
    <dbReference type="NCBI Taxonomy" id="1384057"/>
    <lineage>
        <taxon>Bacteria</taxon>
        <taxon>Bacillati</taxon>
        <taxon>Bacillota</taxon>
        <taxon>Bacilli</taxon>
        <taxon>Bacillales</taxon>
        <taxon>Caryophanaceae</taxon>
        <taxon>Ureibacillus</taxon>
    </lineage>
</organism>
<dbReference type="eggNOG" id="ENOG5031RPF">
    <property type="taxonomic scope" value="Bacteria"/>
</dbReference>
<name>A0A0A3INT7_9BACL</name>
<dbReference type="InterPro" id="IPR045527">
    <property type="entry name" value="DUF6470"/>
</dbReference>
<dbReference type="Proteomes" id="UP000030408">
    <property type="component" value="Unassembled WGS sequence"/>
</dbReference>
<keyword evidence="2" id="KW-1185">Reference proteome</keyword>
<dbReference type="OrthoDB" id="2112831at2"/>
<proteinExistence type="predicted"/>
<dbReference type="Pfam" id="PF20074">
    <property type="entry name" value="DUF6470"/>
    <property type="match status" value="1"/>
</dbReference>